<gene>
    <name evidence="3" type="ORF">GCM10022402_19840</name>
</gene>
<feature type="transmembrane region" description="Helical" evidence="2">
    <location>
        <begin position="40"/>
        <end position="62"/>
    </location>
</feature>
<accession>A0ABP7FN84</accession>
<reference evidence="4" key="1">
    <citation type="journal article" date="2019" name="Int. J. Syst. Evol. Microbiol.">
        <title>The Global Catalogue of Microorganisms (GCM) 10K type strain sequencing project: providing services to taxonomists for standard genome sequencing and annotation.</title>
        <authorList>
            <consortium name="The Broad Institute Genomics Platform"/>
            <consortium name="The Broad Institute Genome Sequencing Center for Infectious Disease"/>
            <person name="Wu L."/>
            <person name="Ma J."/>
        </authorList>
    </citation>
    <scope>NUCLEOTIDE SEQUENCE [LARGE SCALE GENOMIC DNA]</scope>
    <source>
        <strain evidence="4">JCM 17137</strain>
    </source>
</reference>
<organism evidence="3 4">
    <name type="scientific">Salinactinospora qingdaonensis</name>
    <dbReference type="NCBI Taxonomy" id="702744"/>
    <lineage>
        <taxon>Bacteria</taxon>
        <taxon>Bacillati</taxon>
        <taxon>Actinomycetota</taxon>
        <taxon>Actinomycetes</taxon>
        <taxon>Streptosporangiales</taxon>
        <taxon>Nocardiopsidaceae</taxon>
        <taxon>Salinactinospora</taxon>
    </lineage>
</organism>
<proteinExistence type="predicted"/>
<evidence type="ECO:0000313" key="4">
    <source>
        <dbReference type="Proteomes" id="UP001500908"/>
    </source>
</evidence>
<evidence type="ECO:0000313" key="3">
    <source>
        <dbReference type="EMBL" id="GAA3740093.1"/>
    </source>
</evidence>
<feature type="transmembrane region" description="Helical" evidence="2">
    <location>
        <begin position="14"/>
        <end position="33"/>
    </location>
</feature>
<feature type="region of interest" description="Disordered" evidence="1">
    <location>
        <begin position="113"/>
        <end position="149"/>
    </location>
</feature>
<dbReference type="EMBL" id="BAABDD010000007">
    <property type="protein sequence ID" value="GAA3740093.1"/>
    <property type="molecule type" value="Genomic_DNA"/>
</dbReference>
<dbReference type="Proteomes" id="UP001500908">
    <property type="component" value="Unassembled WGS sequence"/>
</dbReference>
<evidence type="ECO:0000256" key="2">
    <source>
        <dbReference type="SAM" id="Phobius"/>
    </source>
</evidence>
<comment type="caution">
    <text evidence="3">The sequence shown here is derived from an EMBL/GenBank/DDBJ whole genome shotgun (WGS) entry which is preliminary data.</text>
</comment>
<name>A0ABP7FN84_9ACTN</name>
<keyword evidence="4" id="KW-1185">Reference proteome</keyword>
<feature type="compositionally biased region" description="Basic residues" evidence="1">
    <location>
        <begin position="120"/>
        <end position="129"/>
    </location>
</feature>
<evidence type="ECO:0000256" key="1">
    <source>
        <dbReference type="SAM" id="MobiDB-lite"/>
    </source>
</evidence>
<feature type="transmembrane region" description="Helical" evidence="2">
    <location>
        <begin position="74"/>
        <end position="98"/>
    </location>
</feature>
<protein>
    <submittedName>
        <fullName evidence="3">Uncharacterized protein</fullName>
    </submittedName>
</protein>
<keyword evidence="2" id="KW-1133">Transmembrane helix</keyword>
<keyword evidence="2" id="KW-0812">Transmembrane</keyword>
<sequence>MLGRPSAADRGEELPLGVEAFAAIALYVTVSGIVAGGARVFAWCFAAGVLIVGAFGQASYHLSTAERQPHAAPIPVMVFVSVLPVVVVGLSSVLLHLAERQYRAGYRQPAGERAGAARCPPHRRCRRAPRGTGYPHGRLKTTPTWSVSV</sequence>
<keyword evidence="2" id="KW-0472">Membrane</keyword>